<proteinExistence type="predicted"/>
<sequence length="226" mass="23752">MPMKSWADLVEDAGDTDFKALPQADYDLKIIKSEPKQASSGKTMFAITCEVVEGPHKGRRVWSNMVVSPENPQALNIFFRQMAAIGIDRSFFATNPSDHNVAQAMEGKEFRGSIKVKQYQGNDRNEIAAFARTSRGSVASPVPPTPVTASSASTPRASGGVTPGAQPAPGPTASGNAEVKSAAVSSTPEPERVTQAETPAIKDEPVVQATAAASSDSSDTPPPPPF</sequence>
<feature type="region of interest" description="Disordered" evidence="1">
    <location>
        <begin position="131"/>
        <end position="226"/>
    </location>
</feature>
<dbReference type="InterPro" id="IPR007731">
    <property type="entry name" value="DUF669"/>
</dbReference>
<dbReference type="KEGG" id="vg:55013013"/>
<dbReference type="GeneID" id="55013013"/>
<reference evidence="2 3" key="1">
    <citation type="submission" date="2019-03" db="EMBL/GenBank/DDBJ databases">
        <authorList>
            <person name="Douthitt C."/>
            <person name="D'Elia T."/>
            <person name="Bockoras C."/>
            <person name="Boss C."/>
            <person name="Clemons M."/>
            <person name="Green W."/>
            <person name="Harel H."/>
            <person name="Larralde J."/>
            <person name="Lopez M."/>
            <person name="Magana D."/>
            <person name="Miguel M."/>
            <person name="Muschweck L."/>
            <person name="Olivos K."/>
            <person name="Racette D."/>
            <person name="Reynolds M."/>
            <person name="Ru Y."/>
            <person name="Santana M."/>
            <person name="Simon R."/>
            <person name="Smotrilla K."/>
            <person name="Sufficool B."/>
            <person name="Tamayo B."/>
            <person name="Tirado E."/>
            <person name="Vajanyi M."/>
            <person name="Weger M."/>
            <person name="Wehr A."/>
            <person name="Whitaker K."/>
            <person name="Garlena R.A."/>
            <person name="Russell D.A."/>
            <person name="Pope W.H."/>
            <person name="Jacobs-Sera D."/>
            <person name="Hatfull G.F."/>
        </authorList>
    </citation>
    <scope>NUCLEOTIDE SEQUENCE [LARGE SCALE GENOMIC DNA]</scope>
</reference>
<dbReference type="RefSeq" id="YP_009821530.1">
    <property type="nucleotide sequence ID" value="NC_048176.1"/>
</dbReference>
<dbReference type="Pfam" id="PF05037">
    <property type="entry name" value="DUF669"/>
    <property type="match status" value="1"/>
</dbReference>
<evidence type="ECO:0000313" key="2">
    <source>
        <dbReference type="EMBL" id="QBZ72765.1"/>
    </source>
</evidence>
<feature type="compositionally biased region" description="Low complexity" evidence="1">
    <location>
        <begin position="147"/>
        <end position="173"/>
    </location>
</feature>
<keyword evidence="3" id="KW-1185">Reference proteome</keyword>
<evidence type="ECO:0008006" key="4">
    <source>
        <dbReference type="Google" id="ProtNLM"/>
    </source>
</evidence>
<accession>A0A4D6E480</accession>
<feature type="compositionally biased region" description="Basic and acidic residues" evidence="1">
    <location>
        <begin position="189"/>
        <end position="205"/>
    </location>
</feature>
<organism evidence="2 3">
    <name type="scientific">Gordonia phage GodonK</name>
    <dbReference type="NCBI Taxonomy" id="2562192"/>
    <lineage>
        <taxon>Viruses</taxon>
        <taxon>Duplodnaviria</taxon>
        <taxon>Heunggongvirae</taxon>
        <taxon>Uroviricota</taxon>
        <taxon>Caudoviricetes</taxon>
        <taxon>Godonkavirus</taxon>
        <taxon>Godonkavirus godonK</taxon>
    </lineage>
</organism>
<gene>
    <name evidence="2" type="primary">177</name>
    <name evidence="2" type="ORF">SEA_GODONK_177</name>
</gene>
<evidence type="ECO:0000313" key="3">
    <source>
        <dbReference type="Proteomes" id="UP000297070"/>
    </source>
</evidence>
<dbReference type="EMBL" id="MK620899">
    <property type="protein sequence ID" value="QBZ72765.1"/>
    <property type="molecule type" value="Genomic_DNA"/>
</dbReference>
<evidence type="ECO:0000256" key="1">
    <source>
        <dbReference type="SAM" id="MobiDB-lite"/>
    </source>
</evidence>
<dbReference type="Proteomes" id="UP000297070">
    <property type="component" value="Segment"/>
</dbReference>
<name>A0A4D6E480_9CAUD</name>
<protein>
    <recommendedName>
        <fullName evidence="4">DUF669 domain-containing protein</fullName>
    </recommendedName>
</protein>
<feature type="compositionally biased region" description="Low complexity" evidence="1">
    <location>
        <begin position="209"/>
        <end position="219"/>
    </location>
</feature>